<gene>
    <name evidence="1" type="ORF">HNQ88_002359</name>
</gene>
<evidence type="ECO:0000313" key="2">
    <source>
        <dbReference type="Proteomes" id="UP001185092"/>
    </source>
</evidence>
<sequence length="52" mass="5836">MSQEINSQLNMMKMHNMKFGDDLIRGSAMGQDYAIKTGEAVYLDPITITPND</sequence>
<accession>A0AAE4BT95</accession>
<dbReference type="EMBL" id="JAVDQD010000002">
    <property type="protein sequence ID" value="MDR6239322.1"/>
    <property type="molecule type" value="Genomic_DNA"/>
</dbReference>
<proteinExistence type="predicted"/>
<organism evidence="1 2">
    <name type="scientific">Aureibacter tunicatorum</name>
    <dbReference type="NCBI Taxonomy" id="866807"/>
    <lineage>
        <taxon>Bacteria</taxon>
        <taxon>Pseudomonadati</taxon>
        <taxon>Bacteroidota</taxon>
        <taxon>Cytophagia</taxon>
        <taxon>Cytophagales</taxon>
        <taxon>Persicobacteraceae</taxon>
        <taxon>Aureibacter</taxon>
    </lineage>
</organism>
<reference evidence="1" key="1">
    <citation type="submission" date="2023-07" db="EMBL/GenBank/DDBJ databases">
        <title>Genomic Encyclopedia of Type Strains, Phase IV (KMG-IV): sequencing the most valuable type-strain genomes for metagenomic binning, comparative biology and taxonomic classification.</title>
        <authorList>
            <person name="Goeker M."/>
        </authorList>
    </citation>
    <scope>NUCLEOTIDE SEQUENCE</scope>
    <source>
        <strain evidence="1">DSM 26174</strain>
    </source>
</reference>
<dbReference type="AlphaFoldDB" id="A0AAE4BT95"/>
<comment type="caution">
    <text evidence="1">The sequence shown here is derived from an EMBL/GenBank/DDBJ whole genome shotgun (WGS) entry which is preliminary data.</text>
</comment>
<dbReference type="Proteomes" id="UP001185092">
    <property type="component" value="Unassembled WGS sequence"/>
</dbReference>
<dbReference type="RefSeq" id="WP_309938941.1">
    <property type="nucleotide sequence ID" value="NZ_AP025305.1"/>
</dbReference>
<protein>
    <submittedName>
        <fullName evidence="1">Uncharacterized protein</fullName>
    </submittedName>
</protein>
<evidence type="ECO:0000313" key="1">
    <source>
        <dbReference type="EMBL" id="MDR6239322.1"/>
    </source>
</evidence>
<name>A0AAE4BT95_9BACT</name>
<keyword evidence="2" id="KW-1185">Reference proteome</keyword>